<feature type="compositionally biased region" description="Basic and acidic residues" evidence="1">
    <location>
        <begin position="9"/>
        <end position="18"/>
    </location>
</feature>
<feature type="compositionally biased region" description="Basic and acidic residues" evidence="1">
    <location>
        <begin position="92"/>
        <end position="108"/>
    </location>
</feature>
<dbReference type="Proteomes" id="UP000614601">
    <property type="component" value="Unassembled WGS sequence"/>
</dbReference>
<dbReference type="EMBL" id="CAJFDH010000007">
    <property type="protein sequence ID" value="CAD5231854.1"/>
    <property type="molecule type" value="Genomic_DNA"/>
</dbReference>
<feature type="region of interest" description="Disordered" evidence="1">
    <location>
        <begin position="89"/>
        <end position="108"/>
    </location>
</feature>
<accession>A0A811LUS0</accession>
<protein>
    <submittedName>
        <fullName evidence="2">Uncharacterized protein</fullName>
    </submittedName>
</protein>
<feature type="region of interest" description="Disordered" evidence="1">
    <location>
        <begin position="172"/>
        <end position="210"/>
    </location>
</feature>
<comment type="caution">
    <text evidence="2">The sequence shown here is derived from an EMBL/GenBank/DDBJ whole genome shotgun (WGS) entry which is preliminary data.</text>
</comment>
<reference evidence="2" key="1">
    <citation type="submission" date="2020-09" db="EMBL/GenBank/DDBJ databases">
        <authorList>
            <person name="Kikuchi T."/>
        </authorList>
    </citation>
    <scope>NUCLEOTIDE SEQUENCE</scope>
    <source>
        <strain evidence="2">SH1</strain>
    </source>
</reference>
<dbReference type="Proteomes" id="UP000783686">
    <property type="component" value="Unassembled WGS sequence"/>
</dbReference>
<evidence type="ECO:0000256" key="1">
    <source>
        <dbReference type="SAM" id="MobiDB-lite"/>
    </source>
</evidence>
<sequence>MTSTYVEEPEIREAEPMLERTASSATSGADGRAVSKAKVQLSPVILSKIMAYSLNLPFDSKEELTAEELEHIERVRRLAEGLEMTSTCVEEPEIREAEPEFREAEPEFQRSRIPMLERTASSATSGADEEAVSKAKVQLSPRPHLYTTSSFDSKEELTAEELEHIERVRRLAEGLEMTSTYVEEPEIESRTRVQRSRTRVQRSRTNARTN</sequence>
<feature type="region of interest" description="Disordered" evidence="1">
    <location>
        <begin position="1"/>
        <end position="36"/>
    </location>
</feature>
<feature type="non-terminal residue" evidence="2">
    <location>
        <position position="1"/>
    </location>
</feature>
<proteinExistence type="predicted"/>
<name>A0A811LUS0_9BILA</name>
<organism evidence="2 3">
    <name type="scientific">Bursaphelenchus okinawaensis</name>
    <dbReference type="NCBI Taxonomy" id="465554"/>
    <lineage>
        <taxon>Eukaryota</taxon>
        <taxon>Metazoa</taxon>
        <taxon>Ecdysozoa</taxon>
        <taxon>Nematoda</taxon>
        <taxon>Chromadorea</taxon>
        <taxon>Rhabditida</taxon>
        <taxon>Tylenchina</taxon>
        <taxon>Tylenchomorpha</taxon>
        <taxon>Aphelenchoidea</taxon>
        <taxon>Aphelenchoididae</taxon>
        <taxon>Bursaphelenchus</taxon>
    </lineage>
</organism>
<gene>
    <name evidence="2" type="ORF">BOKJ2_LOCUS14589</name>
</gene>
<dbReference type="AlphaFoldDB" id="A0A811LUS0"/>
<evidence type="ECO:0000313" key="2">
    <source>
        <dbReference type="EMBL" id="CAD5231854.1"/>
    </source>
</evidence>
<feature type="region of interest" description="Disordered" evidence="1">
    <location>
        <begin position="117"/>
        <end position="152"/>
    </location>
</feature>
<keyword evidence="3" id="KW-1185">Reference proteome</keyword>
<evidence type="ECO:0000313" key="3">
    <source>
        <dbReference type="Proteomes" id="UP000614601"/>
    </source>
</evidence>
<dbReference type="EMBL" id="CAJFCW020000007">
    <property type="protein sequence ID" value="CAG9129322.1"/>
    <property type="molecule type" value="Genomic_DNA"/>
</dbReference>
<feature type="compositionally biased region" description="Basic residues" evidence="1">
    <location>
        <begin position="192"/>
        <end position="202"/>
    </location>
</feature>